<evidence type="ECO:0000256" key="4">
    <source>
        <dbReference type="ARBA" id="ARBA00023237"/>
    </source>
</evidence>
<protein>
    <recommendedName>
        <fullName evidence="8">SusD-like protein</fullName>
    </recommendedName>
</protein>
<reference evidence="7" key="1">
    <citation type="submission" date="2019-08" db="EMBL/GenBank/DDBJ databases">
        <authorList>
            <person name="Kucharzyk K."/>
            <person name="Murdoch R.W."/>
            <person name="Higgins S."/>
            <person name="Loffler F."/>
        </authorList>
    </citation>
    <scope>NUCLEOTIDE SEQUENCE</scope>
</reference>
<comment type="subcellular location">
    <subcellularLocation>
        <location evidence="1">Cell outer membrane</location>
    </subcellularLocation>
</comment>
<dbReference type="EMBL" id="VSSQ01003154">
    <property type="protein sequence ID" value="MPM19320.1"/>
    <property type="molecule type" value="Genomic_DNA"/>
</dbReference>
<dbReference type="Gene3D" id="1.25.40.390">
    <property type="match status" value="1"/>
</dbReference>
<evidence type="ECO:0000256" key="2">
    <source>
        <dbReference type="ARBA" id="ARBA00022729"/>
    </source>
</evidence>
<accession>A0A644XSU9</accession>
<evidence type="ECO:0008006" key="8">
    <source>
        <dbReference type="Google" id="ProtNLM"/>
    </source>
</evidence>
<evidence type="ECO:0000313" key="7">
    <source>
        <dbReference type="EMBL" id="MPM19320.1"/>
    </source>
</evidence>
<evidence type="ECO:0000256" key="3">
    <source>
        <dbReference type="ARBA" id="ARBA00023136"/>
    </source>
</evidence>
<dbReference type="Pfam" id="PF14322">
    <property type="entry name" value="SusD-like_3"/>
    <property type="match status" value="1"/>
</dbReference>
<dbReference type="InterPro" id="IPR011990">
    <property type="entry name" value="TPR-like_helical_dom_sf"/>
</dbReference>
<proteinExistence type="predicted"/>
<dbReference type="InterPro" id="IPR012944">
    <property type="entry name" value="SusD_RagB_dom"/>
</dbReference>
<dbReference type="GO" id="GO:0009279">
    <property type="term" value="C:cell outer membrane"/>
    <property type="evidence" value="ECO:0007669"/>
    <property type="project" value="UniProtKB-SubCell"/>
</dbReference>
<sequence length="564" mass="64429">MKKINIYLLLIVMSLLGSCEGFLEEKPTTQFNKGQIYSSVEGTQAALNACYAYISNSSLYGLRLHVVLTCGAGTMTAGTTSSAFVELAKLDVQTNNTAVAEVYQGFYITINAINDVLLNLKDSPIDPTERDRILGEAYFLRALCYFNLVRIFGPVPLVVEPASSIEGANKPRSSISDVYNTIIEDLKNAWELLPESGKQPHGRPYNYAAKFLLSKVYIAMACIKENPGEPFDASWLEENALDYWQLAYDLAYDVYANGGYSLVNNFNELWDCYNPYTSESIFELEENVMTGSTTFMYHYLPGYWEGLPLTNSSNNYGRFRAMRESWDLHFERYEGDFRLDETYIHTFYRRNMTTTNNPGGLYYTYPYTRDNLPPTGVMSSSDELLHLKKYKDPRFTAFDANVNMLVFRYADLILMLAESANELGKTSEAIGYVNQLLNRARNTPTGRRPEPADWAITMSKAEVRQYIMDERLIELKGELHEWFDNRRRGIAHFKDILQKHNDRLSKLSKTMSYDFYFGIASGSGDNMQYSLTDNFVKKNLLCPFPMVEITANNNISEKDQNFGY</sequence>
<evidence type="ECO:0000259" key="5">
    <source>
        <dbReference type="Pfam" id="PF07980"/>
    </source>
</evidence>
<comment type="caution">
    <text evidence="7">The sequence shown here is derived from an EMBL/GenBank/DDBJ whole genome shotgun (WGS) entry which is preliminary data.</text>
</comment>
<evidence type="ECO:0000259" key="6">
    <source>
        <dbReference type="Pfam" id="PF14322"/>
    </source>
</evidence>
<keyword evidence="4" id="KW-0998">Cell outer membrane</keyword>
<dbReference type="SUPFAM" id="SSF48452">
    <property type="entry name" value="TPR-like"/>
    <property type="match status" value="1"/>
</dbReference>
<dbReference type="AlphaFoldDB" id="A0A644XSU9"/>
<organism evidence="7">
    <name type="scientific">bioreactor metagenome</name>
    <dbReference type="NCBI Taxonomy" id="1076179"/>
    <lineage>
        <taxon>unclassified sequences</taxon>
        <taxon>metagenomes</taxon>
        <taxon>ecological metagenomes</taxon>
    </lineage>
</organism>
<evidence type="ECO:0000256" key="1">
    <source>
        <dbReference type="ARBA" id="ARBA00004442"/>
    </source>
</evidence>
<dbReference type="CDD" id="cd08977">
    <property type="entry name" value="SusD"/>
    <property type="match status" value="1"/>
</dbReference>
<feature type="domain" description="SusD-like N-terminal" evidence="6">
    <location>
        <begin position="82"/>
        <end position="217"/>
    </location>
</feature>
<dbReference type="PROSITE" id="PS51257">
    <property type="entry name" value="PROKAR_LIPOPROTEIN"/>
    <property type="match status" value="1"/>
</dbReference>
<dbReference type="InterPro" id="IPR033985">
    <property type="entry name" value="SusD-like_N"/>
</dbReference>
<keyword evidence="2" id="KW-0732">Signal</keyword>
<feature type="domain" description="RagB/SusD" evidence="5">
    <location>
        <begin position="335"/>
        <end position="564"/>
    </location>
</feature>
<keyword evidence="3" id="KW-0472">Membrane</keyword>
<name>A0A644XSU9_9ZZZZ</name>
<dbReference type="Pfam" id="PF07980">
    <property type="entry name" value="SusD_RagB"/>
    <property type="match status" value="1"/>
</dbReference>
<gene>
    <name evidence="7" type="ORF">SDC9_65743</name>
</gene>